<name>A0A934JTM7_9GAMM</name>
<comment type="caution">
    <text evidence="1">The sequence shown here is derived from an EMBL/GenBank/DDBJ whole genome shotgun (WGS) entry which is preliminary data.</text>
</comment>
<organism evidence="1 2">
    <name type="scientific">Marinomonas transparens</name>
    <dbReference type="NCBI Taxonomy" id="2795388"/>
    <lineage>
        <taxon>Bacteria</taxon>
        <taxon>Pseudomonadati</taxon>
        <taxon>Pseudomonadota</taxon>
        <taxon>Gammaproteobacteria</taxon>
        <taxon>Oceanospirillales</taxon>
        <taxon>Oceanospirillaceae</taxon>
        <taxon>Marinomonas</taxon>
    </lineage>
</organism>
<accession>A0A934JTM7</accession>
<evidence type="ECO:0008006" key="3">
    <source>
        <dbReference type="Google" id="ProtNLM"/>
    </source>
</evidence>
<evidence type="ECO:0000313" key="1">
    <source>
        <dbReference type="EMBL" id="MBJ7537155.1"/>
    </source>
</evidence>
<gene>
    <name evidence="1" type="ORF">I8J31_05620</name>
</gene>
<protein>
    <recommendedName>
        <fullName evidence="3">Phage Tail Collar Domain protein</fullName>
    </recommendedName>
</protein>
<evidence type="ECO:0000313" key="2">
    <source>
        <dbReference type="Proteomes" id="UP000628710"/>
    </source>
</evidence>
<reference evidence="1" key="1">
    <citation type="submission" date="2020-12" db="EMBL/GenBank/DDBJ databases">
        <title>Marinomonas arctica sp. nov., a psychrotolerant bacterium isolated from the Arctic.</title>
        <authorList>
            <person name="Zhang Y."/>
        </authorList>
    </citation>
    <scope>NUCLEOTIDE SEQUENCE</scope>
    <source>
        <strain evidence="1">C1424</strain>
    </source>
</reference>
<proteinExistence type="predicted"/>
<dbReference type="EMBL" id="JAEMNX010000003">
    <property type="protein sequence ID" value="MBJ7537155.1"/>
    <property type="molecule type" value="Genomic_DNA"/>
</dbReference>
<dbReference type="SUPFAM" id="SSF88874">
    <property type="entry name" value="Receptor-binding domain of short tail fibre protein gp12"/>
    <property type="match status" value="1"/>
</dbReference>
<dbReference type="Proteomes" id="UP000628710">
    <property type="component" value="Unassembled WGS sequence"/>
</dbReference>
<dbReference type="RefSeq" id="WP_199467291.1">
    <property type="nucleotide sequence ID" value="NZ_JAEMNX010000003.1"/>
</dbReference>
<dbReference type="AlphaFoldDB" id="A0A934JTM7"/>
<sequence length="359" mass="38701">MNYPDRDDLFLGKFTDGDPLTDVDSSVASSADMNALYDELIYLIQQGGLTPEVESYNQIAQSVENQIRAASPSVPVTSGSADAIILTTPVGKQPVIELQNYDQVRFVVAANNTADVTIAIDGLPVVNLSLAGIADQLLKGALATITYINGRFHLTQQINPQTGNDVKDIAKVITDSLDRVENGEIAFDGATLKRADHPVFWSKVQTSSNLIDQATKDAEAETYAGFYGTGDGSTTFTIPTLGGEFIRGYDNGRGVDAGREFGSHQMGSIVYQPGYIGGVTTRSPSSGYFDGHRIFGDTYDDGFQPNIAQGTDIQGYGIKAPSYPQPYANYDGVATSGNTYNVYKGTRPRNIAYFFKTRV</sequence>
<keyword evidence="2" id="KW-1185">Reference proteome</keyword>